<evidence type="ECO:0000313" key="4">
    <source>
        <dbReference type="Proteomes" id="UP001231924"/>
    </source>
</evidence>
<sequence length="276" mass="29390">MASGRSTGTPQRRGGSRPPQRGKNPVAGARKRTSSAGRSAPKNRQVPWLLIGAIVVVLALIGGIGFFLFDRSAQISPWRPSQDNRDPSLAIPGIVLQAYEGQHHVTPEQRVAYDRTPPFGGPHDGYWAACNGQVYPQPVRNENMVHSLEHGAVWIAYDPARVQGAALDTLTAKVQGQNQMMMSPYPGLEQPISLQSWGHQLAVPDATDPRIDQFISSLRGNPNGVFPEVGASCDALGPGAFDPANPPPFEGQPYPRDALPMNYQGTSGAGGMGGAG</sequence>
<dbReference type="RefSeq" id="WP_286053504.1">
    <property type="nucleotide sequence ID" value="NZ_JASVWF010000003.1"/>
</dbReference>
<evidence type="ECO:0000256" key="2">
    <source>
        <dbReference type="SAM" id="Phobius"/>
    </source>
</evidence>
<accession>A0ABT7M8X1</accession>
<proteinExistence type="predicted"/>
<organism evidence="3 4">
    <name type="scientific">Actinomycetospora termitidis</name>
    <dbReference type="NCBI Taxonomy" id="3053470"/>
    <lineage>
        <taxon>Bacteria</taxon>
        <taxon>Bacillati</taxon>
        <taxon>Actinomycetota</taxon>
        <taxon>Actinomycetes</taxon>
        <taxon>Pseudonocardiales</taxon>
        <taxon>Pseudonocardiaceae</taxon>
        <taxon>Actinomycetospora</taxon>
    </lineage>
</organism>
<keyword evidence="2" id="KW-0812">Transmembrane</keyword>
<protein>
    <submittedName>
        <fullName evidence="3">DUF3105 domain-containing protein</fullName>
    </submittedName>
</protein>
<comment type="caution">
    <text evidence="3">The sequence shown here is derived from an EMBL/GenBank/DDBJ whole genome shotgun (WGS) entry which is preliminary data.</text>
</comment>
<reference evidence="3 4" key="1">
    <citation type="submission" date="2023-06" db="EMBL/GenBank/DDBJ databases">
        <title>Actinomycetospora Odt1-22.</title>
        <authorList>
            <person name="Supong K."/>
        </authorList>
    </citation>
    <scope>NUCLEOTIDE SEQUENCE [LARGE SCALE GENOMIC DNA]</scope>
    <source>
        <strain evidence="3 4">Odt1-22</strain>
    </source>
</reference>
<keyword evidence="4" id="KW-1185">Reference proteome</keyword>
<keyword evidence="2" id="KW-0472">Membrane</keyword>
<dbReference type="EMBL" id="JASVWF010000003">
    <property type="protein sequence ID" value="MDL5157102.1"/>
    <property type="molecule type" value="Genomic_DNA"/>
</dbReference>
<dbReference type="Pfam" id="PF11303">
    <property type="entry name" value="DUF3105"/>
    <property type="match status" value="1"/>
</dbReference>
<keyword evidence="2" id="KW-1133">Transmembrane helix</keyword>
<dbReference type="Proteomes" id="UP001231924">
    <property type="component" value="Unassembled WGS sequence"/>
</dbReference>
<evidence type="ECO:0000256" key="1">
    <source>
        <dbReference type="SAM" id="MobiDB-lite"/>
    </source>
</evidence>
<name>A0ABT7M8X1_9PSEU</name>
<feature type="region of interest" description="Disordered" evidence="1">
    <location>
        <begin position="1"/>
        <end position="41"/>
    </location>
</feature>
<feature type="compositionally biased region" description="Low complexity" evidence="1">
    <location>
        <begin position="1"/>
        <end position="22"/>
    </location>
</feature>
<gene>
    <name evidence="3" type="ORF">QRT03_14125</name>
</gene>
<feature type="transmembrane region" description="Helical" evidence="2">
    <location>
        <begin position="48"/>
        <end position="69"/>
    </location>
</feature>
<evidence type="ECO:0000313" key="3">
    <source>
        <dbReference type="EMBL" id="MDL5157102.1"/>
    </source>
</evidence>
<dbReference type="InterPro" id="IPR021454">
    <property type="entry name" value="DUF3105"/>
</dbReference>